<dbReference type="AlphaFoldDB" id="A0A395M2Q9"/>
<comment type="caution">
    <text evidence="1">The sequence shown here is derived from an EMBL/GenBank/DDBJ whole genome shotgun (WGS) entry which is preliminary data.</text>
</comment>
<evidence type="ECO:0000313" key="1">
    <source>
        <dbReference type="EMBL" id="RFM24498.1"/>
    </source>
</evidence>
<dbReference type="InterPro" id="IPR003748">
    <property type="entry name" value="DUF169"/>
</dbReference>
<dbReference type="Pfam" id="PF02596">
    <property type="entry name" value="DUF169"/>
    <property type="match status" value="1"/>
</dbReference>
<accession>A0A395M2Q9</accession>
<protein>
    <recommendedName>
        <fullName evidence="3">DUF169 domain-containing protein</fullName>
    </recommendedName>
</protein>
<reference evidence="1 2" key="1">
    <citation type="journal article" date="2011" name="ISME J.">
        <title>Community ecology of hot spring cyanobacterial mats: predominant populations and their functional potential.</title>
        <authorList>
            <person name="Klatt C.G."/>
            <person name="Wood J.M."/>
            <person name="Rusch D.B."/>
            <person name="Bateson M.M."/>
            <person name="Hamamura N."/>
            <person name="Heidelberg J.F."/>
            <person name="Grossman A.R."/>
            <person name="Bhaya D."/>
            <person name="Cohan F.M."/>
            <person name="Kuhl M."/>
            <person name="Bryant D.A."/>
            <person name="Ward D.M."/>
        </authorList>
    </citation>
    <scope>NUCLEOTIDE SEQUENCE [LARGE SCALE GENOMIC DNA]</scope>
    <source>
        <strain evidence="1">OS</strain>
    </source>
</reference>
<sequence>MQILNSYNAVSETGEKIDLQKLQAVMAQFKLKHNAVAVTYCRHEPPPNYEPIQDVPCALIYHADTGRRVYVDRNHHDCLVGLYHLGMLEHANEYIADGIYMTDVQQFYTVEAAKANKHNTPNLPKGEFKAIAAAPISMVEDESLVHLVVVICEPQYAMILAGAASTRIGKFPIGELGRSACSSLFSVPYLENNSVFVIGDGGGRIHNHLNTSEMFAVIPRDHIKHLFEVADSFKITPAKMRKQIRPSYFEENGYGGAKKASS</sequence>
<evidence type="ECO:0008006" key="3">
    <source>
        <dbReference type="Google" id="ProtNLM"/>
    </source>
</evidence>
<organism evidence="1 2">
    <name type="scientific">Candidatus Thermochlorobacter aerophilus</name>
    <dbReference type="NCBI Taxonomy" id="1868324"/>
    <lineage>
        <taxon>Bacteria</taxon>
        <taxon>Pseudomonadati</taxon>
        <taxon>Chlorobiota</taxon>
        <taxon>Chlorobiia</taxon>
        <taxon>Chlorobiales</taxon>
        <taxon>Candidatus Thermochlorobacteriaceae</taxon>
        <taxon>Candidatus Thermochlorobacter</taxon>
    </lineage>
</organism>
<evidence type="ECO:0000313" key="2">
    <source>
        <dbReference type="Proteomes" id="UP000266389"/>
    </source>
</evidence>
<dbReference type="PANTHER" id="PTHR37954:SF3">
    <property type="entry name" value="DUF169 DOMAIN-CONTAINING PROTEIN"/>
    <property type="match status" value="1"/>
</dbReference>
<dbReference type="EMBL" id="PHFL01000039">
    <property type="protein sequence ID" value="RFM24498.1"/>
    <property type="molecule type" value="Genomic_DNA"/>
</dbReference>
<dbReference type="Proteomes" id="UP000266389">
    <property type="component" value="Unassembled WGS sequence"/>
</dbReference>
<proteinExistence type="predicted"/>
<gene>
    <name evidence="1" type="ORF">D0433_05810</name>
</gene>
<dbReference type="PANTHER" id="PTHR37954">
    <property type="entry name" value="BLL4979 PROTEIN"/>
    <property type="match status" value="1"/>
</dbReference>
<name>A0A395M2Q9_9BACT</name>